<dbReference type="Proteomes" id="UP001174694">
    <property type="component" value="Unassembled WGS sequence"/>
</dbReference>
<protein>
    <submittedName>
        <fullName evidence="1">Uncharacterized protein</fullName>
    </submittedName>
</protein>
<gene>
    <name evidence="1" type="ORF">NKR23_g7670</name>
</gene>
<dbReference type="SUPFAM" id="SSF54631">
    <property type="entry name" value="CBS-domain pair"/>
    <property type="match status" value="1"/>
</dbReference>
<evidence type="ECO:0000313" key="2">
    <source>
        <dbReference type="Proteomes" id="UP001174694"/>
    </source>
</evidence>
<evidence type="ECO:0000313" key="1">
    <source>
        <dbReference type="EMBL" id="KAJ9141721.1"/>
    </source>
</evidence>
<dbReference type="InterPro" id="IPR046342">
    <property type="entry name" value="CBS_dom_sf"/>
</dbReference>
<comment type="caution">
    <text evidence="1">The sequence shown here is derived from an EMBL/GenBank/DDBJ whole genome shotgun (WGS) entry which is preliminary data.</text>
</comment>
<sequence>MEFALNVEQSSAHEHHSDLIDLRNSASNEFIDRTPLILSSKAPIEYAVEIFGKLGLSYLVIVGNSARYFGVTIKKRLLGYLDRTAEK</sequence>
<proteinExistence type="predicted"/>
<keyword evidence="2" id="KW-1185">Reference proteome</keyword>
<accession>A0AA38RVH9</accession>
<name>A0AA38RVH9_9PEZI</name>
<organism evidence="1 2">
    <name type="scientific">Pleurostoma richardsiae</name>
    <dbReference type="NCBI Taxonomy" id="41990"/>
    <lineage>
        <taxon>Eukaryota</taxon>
        <taxon>Fungi</taxon>
        <taxon>Dikarya</taxon>
        <taxon>Ascomycota</taxon>
        <taxon>Pezizomycotina</taxon>
        <taxon>Sordariomycetes</taxon>
        <taxon>Sordariomycetidae</taxon>
        <taxon>Calosphaeriales</taxon>
        <taxon>Pleurostomataceae</taxon>
        <taxon>Pleurostoma</taxon>
    </lineage>
</organism>
<dbReference type="AlphaFoldDB" id="A0AA38RVH9"/>
<reference evidence="1" key="1">
    <citation type="submission" date="2022-07" db="EMBL/GenBank/DDBJ databases">
        <title>Fungi with potential for degradation of polypropylene.</title>
        <authorList>
            <person name="Gostincar C."/>
        </authorList>
    </citation>
    <scope>NUCLEOTIDE SEQUENCE</scope>
    <source>
        <strain evidence="1">EXF-13308</strain>
    </source>
</reference>
<dbReference type="EMBL" id="JANBVO010000025">
    <property type="protein sequence ID" value="KAJ9141721.1"/>
    <property type="molecule type" value="Genomic_DNA"/>
</dbReference>